<evidence type="ECO:0000313" key="1">
    <source>
        <dbReference type="EMBL" id="MBC8432797.1"/>
    </source>
</evidence>
<organism evidence="1 2">
    <name type="scientific">Candidatus Desulfatibia vada</name>
    <dbReference type="NCBI Taxonomy" id="2841696"/>
    <lineage>
        <taxon>Bacteria</taxon>
        <taxon>Pseudomonadati</taxon>
        <taxon>Thermodesulfobacteriota</taxon>
        <taxon>Desulfobacteria</taxon>
        <taxon>Desulfobacterales</taxon>
        <taxon>Desulfobacterales incertae sedis</taxon>
        <taxon>Candidatus Desulfatibia</taxon>
    </lineage>
</organism>
<gene>
    <name evidence="1" type="ORF">H8D96_12865</name>
</gene>
<accession>A0A8J6P3F7</accession>
<comment type="caution">
    <text evidence="1">The sequence shown here is derived from an EMBL/GenBank/DDBJ whole genome shotgun (WGS) entry which is preliminary data.</text>
</comment>
<reference evidence="1 2" key="1">
    <citation type="submission" date="2020-08" db="EMBL/GenBank/DDBJ databases">
        <title>Bridging the membrane lipid divide: bacteria of the FCB group superphylum have the potential to synthesize archaeal ether lipids.</title>
        <authorList>
            <person name="Villanueva L."/>
            <person name="Von Meijenfeldt F.A.B."/>
            <person name="Westbye A.B."/>
            <person name="Yadav S."/>
            <person name="Hopmans E.C."/>
            <person name="Dutilh B.E."/>
            <person name="Sinninghe Damste J.S."/>
        </authorList>
    </citation>
    <scope>NUCLEOTIDE SEQUENCE [LARGE SCALE GENOMIC DNA]</scope>
    <source>
        <strain evidence="1">NIOZ-UU17</strain>
    </source>
</reference>
<evidence type="ECO:0000313" key="2">
    <source>
        <dbReference type="Proteomes" id="UP000605201"/>
    </source>
</evidence>
<dbReference type="EMBL" id="JACNIG010000247">
    <property type="protein sequence ID" value="MBC8432797.1"/>
    <property type="molecule type" value="Genomic_DNA"/>
</dbReference>
<dbReference type="AlphaFoldDB" id="A0A8J6P3F7"/>
<protein>
    <submittedName>
        <fullName evidence="1">Uncharacterized protein</fullName>
    </submittedName>
</protein>
<sequence length="101" mass="11167">MMKDSLKSATAGSPAEQDHHVKDRPICITLTTPYLHKSRKLKRFLAFPDSIGGQGGNRGKQCGTFFESKSFQAIYDIVVLQYAFTGSVFNVQGYLSVGFTK</sequence>
<dbReference type="Proteomes" id="UP000605201">
    <property type="component" value="Unassembled WGS sequence"/>
</dbReference>
<name>A0A8J6P3F7_9BACT</name>
<proteinExistence type="predicted"/>